<name>A0A0L6JV89_9FIRM</name>
<gene>
    <name evidence="3" type="ORF">Bccel_4844</name>
</gene>
<dbReference type="InterPro" id="IPR008965">
    <property type="entry name" value="CBM2/CBM3_carb-bd_dom_sf"/>
</dbReference>
<dbReference type="InterPro" id="IPR001956">
    <property type="entry name" value="CBM3"/>
</dbReference>
<evidence type="ECO:0000313" key="4">
    <source>
        <dbReference type="Proteomes" id="UP000036923"/>
    </source>
</evidence>
<dbReference type="AlphaFoldDB" id="A0A0L6JV89"/>
<keyword evidence="4" id="KW-1185">Reference proteome</keyword>
<dbReference type="Proteomes" id="UP000036923">
    <property type="component" value="Unassembled WGS sequence"/>
</dbReference>
<feature type="domain" description="CBM3" evidence="1">
    <location>
        <begin position="296"/>
        <end position="425"/>
    </location>
</feature>
<dbReference type="SMART" id="SM01067">
    <property type="entry name" value="CBM_3"/>
    <property type="match status" value="1"/>
</dbReference>
<dbReference type="PROSITE" id="PS51820">
    <property type="entry name" value="PA14"/>
    <property type="match status" value="1"/>
</dbReference>
<evidence type="ECO:0000313" key="3">
    <source>
        <dbReference type="EMBL" id="KNY29570.1"/>
    </source>
</evidence>
<dbReference type="eggNOG" id="COG2730">
    <property type="taxonomic scope" value="Bacteria"/>
</dbReference>
<feature type="domain" description="PA14" evidence="2">
    <location>
        <begin position="148"/>
        <end position="286"/>
    </location>
</feature>
<accession>A0A0L6JV89</accession>
<dbReference type="InterPro" id="IPR011658">
    <property type="entry name" value="PA14_dom"/>
</dbReference>
<evidence type="ECO:0000259" key="1">
    <source>
        <dbReference type="PROSITE" id="PS51172"/>
    </source>
</evidence>
<organism evidence="3 4">
    <name type="scientific">Pseudobacteroides cellulosolvens ATCC 35603 = DSM 2933</name>
    <dbReference type="NCBI Taxonomy" id="398512"/>
    <lineage>
        <taxon>Bacteria</taxon>
        <taxon>Bacillati</taxon>
        <taxon>Bacillota</taxon>
        <taxon>Clostridia</taxon>
        <taxon>Eubacteriales</taxon>
        <taxon>Oscillospiraceae</taxon>
        <taxon>Pseudobacteroides</taxon>
    </lineage>
</organism>
<reference evidence="4" key="1">
    <citation type="submission" date="2015-07" db="EMBL/GenBank/DDBJ databases">
        <title>Near-Complete Genome Sequence of the Cellulolytic Bacterium Bacteroides (Pseudobacteroides) cellulosolvens ATCC 35603.</title>
        <authorList>
            <person name="Dassa B."/>
            <person name="Utturkar S.M."/>
            <person name="Klingeman D.M."/>
            <person name="Hurt R.A."/>
            <person name="Keller M."/>
            <person name="Xu J."/>
            <person name="Reddy Y.H.K."/>
            <person name="Borovok I."/>
            <person name="Grinberg I.R."/>
            <person name="Lamed R."/>
            <person name="Zhivin O."/>
            <person name="Bayer E.A."/>
            <person name="Brown S.D."/>
        </authorList>
    </citation>
    <scope>NUCLEOTIDE SEQUENCE [LARGE SCALE GENOMIC DNA]</scope>
    <source>
        <strain evidence="4">DSM 2933</strain>
    </source>
</reference>
<sequence>MTFGSGRWTAAIGTMTEGTEIKVKVLYGTGVDTIESNEHTLTYKIPVLDMTFETSMERNTSGNVVMKIATPIKSEDKTFTVQSLKVKVFIDGEESEKTATAVTGGYTVDLGPLSSMSEVYYQLKLVEGSKLYMSEWKMDVYKDAPYIDYRFGLIAEYFKNKELSDIKMTRIDPNIDYNYGSGTPSEDIGDDTFSIRWKGLLQPKYSEEYTFYLTVDDGARLYIDDKLIIDSWTNKTAAGTVTGKAVLKAGQMHKICVEYFENTGNASVKLEWSSAKQTRQVVPKGRVFAKESDDYKNAMLFARYNYEIGDAITPLIIPNIEISNIGPEKVDLTNITLRYWFTNESGRPQSAELYYASCGSPNVIAKFVKVDENNANSEQYLEISFKSGVGFIEPDGIINLKLGLHCNNWQIIIRVTTILLMRQHR</sequence>
<dbReference type="SUPFAM" id="SSF56988">
    <property type="entry name" value="Anthrax protective antigen"/>
    <property type="match status" value="1"/>
</dbReference>
<dbReference type="eggNOG" id="COG2133">
    <property type="taxonomic scope" value="Bacteria"/>
</dbReference>
<dbReference type="Gene3D" id="2.60.40.710">
    <property type="entry name" value="Endoglucanase-like"/>
    <property type="match status" value="1"/>
</dbReference>
<evidence type="ECO:0000259" key="2">
    <source>
        <dbReference type="PROSITE" id="PS51820"/>
    </source>
</evidence>
<dbReference type="EMBL" id="LGTC01000001">
    <property type="protein sequence ID" value="KNY29570.1"/>
    <property type="molecule type" value="Genomic_DNA"/>
</dbReference>
<dbReference type="STRING" id="398512.Bccel_4844"/>
<dbReference type="InterPro" id="IPR037524">
    <property type="entry name" value="PA14/GLEYA"/>
</dbReference>
<dbReference type="GO" id="GO:0030248">
    <property type="term" value="F:cellulose binding"/>
    <property type="evidence" value="ECO:0007669"/>
    <property type="project" value="InterPro"/>
</dbReference>
<dbReference type="SUPFAM" id="SSF49384">
    <property type="entry name" value="Carbohydrate-binding domain"/>
    <property type="match status" value="1"/>
</dbReference>
<dbReference type="GO" id="GO:0005975">
    <property type="term" value="P:carbohydrate metabolic process"/>
    <property type="evidence" value="ECO:0007669"/>
    <property type="project" value="InterPro"/>
</dbReference>
<dbReference type="SMART" id="SM00758">
    <property type="entry name" value="PA14"/>
    <property type="match status" value="1"/>
</dbReference>
<dbReference type="Pfam" id="PF07691">
    <property type="entry name" value="PA14"/>
    <property type="match status" value="1"/>
</dbReference>
<dbReference type="Pfam" id="PF00942">
    <property type="entry name" value="CBM_3"/>
    <property type="match status" value="1"/>
</dbReference>
<comment type="caution">
    <text evidence="3">The sequence shown here is derived from an EMBL/GenBank/DDBJ whole genome shotgun (WGS) entry which is preliminary data.</text>
</comment>
<protein>
    <submittedName>
        <fullName evidence="3">PA14 domain protein</fullName>
    </submittedName>
</protein>
<proteinExistence type="predicted"/>
<dbReference type="Gene3D" id="3.90.182.10">
    <property type="entry name" value="Toxin - Anthrax Protective Antigen,domain 1"/>
    <property type="match status" value="1"/>
</dbReference>
<dbReference type="PROSITE" id="PS51172">
    <property type="entry name" value="CBM3"/>
    <property type="match status" value="1"/>
</dbReference>
<dbReference type="InterPro" id="IPR036966">
    <property type="entry name" value="CBM3_sf"/>
</dbReference>